<dbReference type="PROSITE" id="PS51471">
    <property type="entry name" value="FE2OG_OXY"/>
    <property type="match status" value="1"/>
</dbReference>
<accession>A0A061G9T4</accession>
<dbReference type="InterPro" id="IPR005123">
    <property type="entry name" value="Oxoglu/Fe-dep_dioxygenase_dom"/>
</dbReference>
<evidence type="ECO:0000313" key="9">
    <source>
        <dbReference type="EMBL" id="EOY26630.1"/>
    </source>
</evidence>
<gene>
    <name evidence="9" type="ORF">TCM_028523</name>
</gene>
<dbReference type="EMBL" id="CM001884">
    <property type="protein sequence ID" value="EOY26630.1"/>
    <property type="molecule type" value="Genomic_DNA"/>
</dbReference>
<dbReference type="AlphaFoldDB" id="A0A061G9T4"/>
<comment type="function">
    <text evidence="6">Probable 2-oxoglutarate-dependent dioxygenase that may be involved in glucosinolates biosynthesis. May play a role in the production of aliphatic glucosinolates.</text>
</comment>
<comment type="similarity">
    <text evidence="1 7">Belongs to the iron/ascorbate-dependent oxidoreductase family.</text>
</comment>
<dbReference type="PANTHER" id="PTHR47990">
    <property type="entry name" value="2-OXOGLUTARATE (2OG) AND FE(II)-DEPENDENT OXYGENASE SUPERFAMILY PROTEIN-RELATED"/>
    <property type="match status" value="1"/>
</dbReference>
<keyword evidence="10" id="KW-1185">Reference proteome</keyword>
<sequence>MGLQSQFKLPVIDFSEGNLNPGTSTWVSACNDVRQALEEQGCFEARFDKVPLQLHDTVFATAAELFDLPTELKMRNTSNKPYFDYFGQYRSLPLYESLAMDNPTTHSGTQSFTNLMWPAGNDRFRESAQSFSELVAELDRTVMRMLFESYGVGNYYDYYIKSTNYLLRFYKYRKPEMNESDTGLPPHTDRTLLSIIHQGRISGLQVKLKDGQWVGVQPSPTSFAVMAGDALMAWSNDRIPPCYHQVTMKEKETRYSIGMFSFISGIIHILEELVDETHPLKYKSFDHFQFLHFDRSDEGKKSKCSIKAFCGV</sequence>
<dbReference type="InterPro" id="IPR044861">
    <property type="entry name" value="IPNS-like_FE2OG_OXY"/>
</dbReference>
<dbReference type="Gramene" id="EOY26630">
    <property type="protein sequence ID" value="EOY26630"/>
    <property type="gene ID" value="TCM_028523"/>
</dbReference>
<keyword evidence="5 7" id="KW-0408">Iron</keyword>
<dbReference type="SUPFAM" id="SSF51197">
    <property type="entry name" value="Clavaminate synthase-like"/>
    <property type="match status" value="1"/>
</dbReference>
<proteinExistence type="inferred from homology"/>
<evidence type="ECO:0000259" key="8">
    <source>
        <dbReference type="PROSITE" id="PS51471"/>
    </source>
</evidence>
<dbReference type="GO" id="GO:0046872">
    <property type="term" value="F:metal ion binding"/>
    <property type="evidence" value="ECO:0007669"/>
    <property type="project" value="UniProtKB-KW"/>
</dbReference>
<dbReference type="OMA" id="NDHFCES"/>
<dbReference type="HOGENOM" id="CLU_010119_3_1_1"/>
<dbReference type="Pfam" id="PF03171">
    <property type="entry name" value="2OG-FeII_Oxy"/>
    <property type="match status" value="1"/>
</dbReference>
<evidence type="ECO:0000256" key="5">
    <source>
        <dbReference type="ARBA" id="ARBA00023004"/>
    </source>
</evidence>
<keyword evidence="4 7" id="KW-0560">Oxidoreductase</keyword>
<dbReference type="Pfam" id="PF14226">
    <property type="entry name" value="DIOX_N"/>
    <property type="match status" value="1"/>
</dbReference>
<dbReference type="InterPro" id="IPR050231">
    <property type="entry name" value="Iron_ascorbate_oxido_reductase"/>
</dbReference>
<evidence type="ECO:0000256" key="2">
    <source>
        <dbReference type="ARBA" id="ARBA00022723"/>
    </source>
</evidence>
<dbReference type="FunFam" id="2.60.120.330:FF:000022">
    <property type="entry name" value="Probable 2-oxoglutarate-dependent dioxygenase AOP1.2"/>
    <property type="match status" value="1"/>
</dbReference>
<dbReference type="STRING" id="3641.A0A061G9T4"/>
<dbReference type="eggNOG" id="KOG0143">
    <property type="taxonomic scope" value="Eukaryota"/>
</dbReference>
<evidence type="ECO:0000313" key="10">
    <source>
        <dbReference type="Proteomes" id="UP000026915"/>
    </source>
</evidence>
<evidence type="ECO:0000256" key="1">
    <source>
        <dbReference type="ARBA" id="ARBA00008056"/>
    </source>
</evidence>
<dbReference type="Proteomes" id="UP000026915">
    <property type="component" value="Chromosome 6"/>
</dbReference>
<evidence type="ECO:0000256" key="6">
    <source>
        <dbReference type="ARBA" id="ARBA00057022"/>
    </source>
</evidence>
<dbReference type="GO" id="GO:0016706">
    <property type="term" value="F:2-oxoglutarate-dependent dioxygenase activity"/>
    <property type="evidence" value="ECO:0000318"/>
    <property type="project" value="GO_Central"/>
</dbReference>
<dbReference type="Gene3D" id="2.60.120.330">
    <property type="entry name" value="B-lactam Antibiotic, Isopenicillin N Synthase, Chain"/>
    <property type="match status" value="1"/>
</dbReference>
<keyword evidence="2 7" id="KW-0479">Metal-binding</keyword>
<dbReference type="InterPro" id="IPR026992">
    <property type="entry name" value="DIOX_N"/>
</dbReference>
<evidence type="ECO:0000256" key="3">
    <source>
        <dbReference type="ARBA" id="ARBA00022964"/>
    </source>
</evidence>
<evidence type="ECO:0000256" key="4">
    <source>
        <dbReference type="ARBA" id="ARBA00023002"/>
    </source>
</evidence>
<reference evidence="9 10" key="1">
    <citation type="journal article" date="2013" name="Genome Biol.">
        <title>The genome sequence of the most widely cultivated cacao type and its use to identify candidate genes regulating pod color.</title>
        <authorList>
            <person name="Motamayor J.C."/>
            <person name="Mockaitis K."/>
            <person name="Schmutz J."/>
            <person name="Haiminen N."/>
            <person name="Iii D.L."/>
            <person name="Cornejo O."/>
            <person name="Findley S.D."/>
            <person name="Zheng P."/>
            <person name="Utro F."/>
            <person name="Royaert S."/>
            <person name="Saski C."/>
            <person name="Jenkins J."/>
            <person name="Podicheti R."/>
            <person name="Zhao M."/>
            <person name="Scheffler B.E."/>
            <person name="Stack J.C."/>
            <person name="Feltus F.A."/>
            <person name="Mustiga G.M."/>
            <person name="Amores F."/>
            <person name="Phillips W."/>
            <person name="Marelli J.P."/>
            <person name="May G.D."/>
            <person name="Shapiro H."/>
            <person name="Ma J."/>
            <person name="Bustamante C.D."/>
            <person name="Schnell R.J."/>
            <person name="Main D."/>
            <person name="Gilbert D."/>
            <person name="Parida L."/>
            <person name="Kuhn D.N."/>
        </authorList>
    </citation>
    <scope>NUCLEOTIDE SEQUENCE [LARGE SCALE GENOMIC DNA]</scope>
    <source>
        <strain evidence="10">cv. Matina 1-6</strain>
    </source>
</reference>
<dbReference type="InParanoid" id="A0A061G9T4"/>
<name>A0A061G9T4_THECC</name>
<evidence type="ECO:0000256" key="7">
    <source>
        <dbReference type="RuleBase" id="RU003682"/>
    </source>
</evidence>
<dbReference type="InterPro" id="IPR027443">
    <property type="entry name" value="IPNS-like_sf"/>
</dbReference>
<feature type="domain" description="Fe2OG dioxygenase" evidence="8">
    <location>
        <begin position="162"/>
        <end position="265"/>
    </location>
</feature>
<organism evidence="9 10">
    <name type="scientific">Theobroma cacao</name>
    <name type="common">Cacao</name>
    <name type="synonym">Cocoa</name>
    <dbReference type="NCBI Taxonomy" id="3641"/>
    <lineage>
        <taxon>Eukaryota</taxon>
        <taxon>Viridiplantae</taxon>
        <taxon>Streptophyta</taxon>
        <taxon>Embryophyta</taxon>
        <taxon>Tracheophyta</taxon>
        <taxon>Spermatophyta</taxon>
        <taxon>Magnoliopsida</taxon>
        <taxon>eudicotyledons</taxon>
        <taxon>Gunneridae</taxon>
        <taxon>Pentapetalae</taxon>
        <taxon>rosids</taxon>
        <taxon>malvids</taxon>
        <taxon>Malvales</taxon>
        <taxon>Malvaceae</taxon>
        <taxon>Byttnerioideae</taxon>
        <taxon>Theobroma</taxon>
    </lineage>
</organism>
<keyword evidence="3 9" id="KW-0223">Dioxygenase</keyword>
<protein>
    <submittedName>
        <fullName evidence="9">2-oxoglutarate-dependent dioxygenase, putative</fullName>
    </submittedName>
</protein>